<name>A0A8R7QHX9_TRIUA</name>
<dbReference type="Pfam" id="PF11718">
    <property type="entry name" value="CPSF73-100_C"/>
    <property type="match status" value="1"/>
</dbReference>
<protein>
    <recommendedName>
        <fullName evidence="4">Pre-mRNA 3'-end-processing endonuclease polyadenylation factor C-term domain-containing protein</fullName>
    </recommendedName>
</protein>
<evidence type="ECO:0000313" key="6">
    <source>
        <dbReference type="Proteomes" id="UP000015106"/>
    </source>
</evidence>
<feature type="domain" description="Pre-mRNA 3'-end-processing endonuclease polyadenylation factor C-term" evidence="4">
    <location>
        <begin position="1"/>
        <end position="179"/>
    </location>
</feature>
<reference evidence="5" key="2">
    <citation type="submission" date="2018-03" db="EMBL/GenBank/DDBJ databases">
        <title>The Triticum urartu genome reveals the dynamic nature of wheat genome evolution.</title>
        <authorList>
            <person name="Ling H."/>
            <person name="Ma B."/>
            <person name="Shi X."/>
            <person name="Liu H."/>
            <person name="Dong L."/>
            <person name="Sun H."/>
            <person name="Cao Y."/>
            <person name="Gao Q."/>
            <person name="Zheng S."/>
            <person name="Li Y."/>
            <person name="Yu Y."/>
            <person name="Du H."/>
            <person name="Qi M."/>
            <person name="Li Y."/>
            <person name="Yu H."/>
            <person name="Cui Y."/>
            <person name="Wang N."/>
            <person name="Chen C."/>
            <person name="Wu H."/>
            <person name="Zhao Y."/>
            <person name="Zhang J."/>
            <person name="Li Y."/>
            <person name="Zhou W."/>
            <person name="Zhang B."/>
            <person name="Hu W."/>
            <person name="Eijk M."/>
            <person name="Tang J."/>
            <person name="Witsenboer H."/>
            <person name="Zhao S."/>
            <person name="Li Z."/>
            <person name="Zhang A."/>
            <person name="Wang D."/>
            <person name="Liang C."/>
        </authorList>
    </citation>
    <scope>NUCLEOTIDE SEQUENCE [LARGE SCALE GENOMIC DNA]</scope>
    <source>
        <strain evidence="5">cv. G1812</strain>
    </source>
</reference>
<accession>A0A8R7QHX9</accession>
<sequence length="184" mass="20240">MAPEDLRVHTQLSTANITQRLAVPYSGSFEVIKYRLRQIYESVESSTDEANVPTLIVHERVTIRLDSESYVTLQWSSDPISDMVSDSVVAMILNIGREGPKAVPMEEETEMVAQKVVFALMVSVFGDVKVAEEGVLVITVDGDIAYLDGRSGDVECPNAALKERIKTAFRRIQGAVRPIPLSAS</sequence>
<dbReference type="InterPro" id="IPR021718">
    <property type="entry name" value="CPSF73-100_C"/>
</dbReference>
<dbReference type="SMART" id="SM01098">
    <property type="entry name" value="CPSF73-100_C"/>
    <property type="match status" value="1"/>
</dbReference>
<evidence type="ECO:0000259" key="4">
    <source>
        <dbReference type="SMART" id="SM01098"/>
    </source>
</evidence>
<reference evidence="5" key="3">
    <citation type="submission" date="2022-06" db="UniProtKB">
        <authorList>
            <consortium name="EnsemblPlants"/>
        </authorList>
    </citation>
    <scope>IDENTIFICATION</scope>
</reference>
<dbReference type="EnsemblPlants" id="TuG1812G0500005085.01.T01">
    <property type="protein sequence ID" value="TuG1812G0500005085.01.T01.cds269691"/>
    <property type="gene ID" value="TuG1812G0500005085.01"/>
</dbReference>
<evidence type="ECO:0000256" key="1">
    <source>
        <dbReference type="ARBA" id="ARBA00004123"/>
    </source>
</evidence>
<dbReference type="GO" id="GO:0005634">
    <property type="term" value="C:nucleus"/>
    <property type="evidence" value="ECO:0007669"/>
    <property type="project" value="UniProtKB-SubCell"/>
</dbReference>
<dbReference type="Gramene" id="TuG1812G0500005085.01.T01">
    <property type="protein sequence ID" value="TuG1812G0500005085.01.T01.cds269691"/>
    <property type="gene ID" value="TuG1812G0500005085.01"/>
</dbReference>
<evidence type="ECO:0000256" key="3">
    <source>
        <dbReference type="ARBA" id="ARBA00023242"/>
    </source>
</evidence>
<dbReference type="Proteomes" id="UP000015106">
    <property type="component" value="Chromosome 5"/>
</dbReference>
<reference evidence="6" key="1">
    <citation type="journal article" date="2013" name="Nature">
        <title>Draft genome of the wheat A-genome progenitor Triticum urartu.</title>
        <authorList>
            <person name="Ling H.Q."/>
            <person name="Zhao S."/>
            <person name="Liu D."/>
            <person name="Wang J."/>
            <person name="Sun H."/>
            <person name="Zhang C."/>
            <person name="Fan H."/>
            <person name="Li D."/>
            <person name="Dong L."/>
            <person name="Tao Y."/>
            <person name="Gao C."/>
            <person name="Wu H."/>
            <person name="Li Y."/>
            <person name="Cui Y."/>
            <person name="Guo X."/>
            <person name="Zheng S."/>
            <person name="Wang B."/>
            <person name="Yu K."/>
            <person name="Liang Q."/>
            <person name="Yang W."/>
            <person name="Lou X."/>
            <person name="Chen J."/>
            <person name="Feng M."/>
            <person name="Jian J."/>
            <person name="Zhang X."/>
            <person name="Luo G."/>
            <person name="Jiang Y."/>
            <person name="Liu J."/>
            <person name="Wang Z."/>
            <person name="Sha Y."/>
            <person name="Zhang B."/>
            <person name="Wu H."/>
            <person name="Tang D."/>
            <person name="Shen Q."/>
            <person name="Xue P."/>
            <person name="Zou S."/>
            <person name="Wang X."/>
            <person name="Liu X."/>
            <person name="Wang F."/>
            <person name="Yang Y."/>
            <person name="An X."/>
            <person name="Dong Z."/>
            <person name="Zhang K."/>
            <person name="Zhang X."/>
            <person name="Luo M.C."/>
            <person name="Dvorak J."/>
            <person name="Tong Y."/>
            <person name="Wang J."/>
            <person name="Yang H."/>
            <person name="Li Z."/>
            <person name="Wang D."/>
            <person name="Zhang A."/>
            <person name="Wang J."/>
        </authorList>
    </citation>
    <scope>NUCLEOTIDE SEQUENCE</scope>
    <source>
        <strain evidence="6">cv. G1812</strain>
    </source>
</reference>
<dbReference type="GO" id="GO:0006397">
    <property type="term" value="P:mRNA processing"/>
    <property type="evidence" value="ECO:0007669"/>
    <property type="project" value="UniProtKB-KW"/>
</dbReference>
<comment type="subcellular location">
    <subcellularLocation>
        <location evidence="1">Nucleus</location>
    </subcellularLocation>
</comment>
<keyword evidence="2" id="KW-0507">mRNA processing</keyword>
<evidence type="ECO:0000313" key="5">
    <source>
        <dbReference type="EnsemblPlants" id="TuG1812G0500005085.01.T01.cds269691"/>
    </source>
</evidence>
<keyword evidence="3" id="KW-0539">Nucleus</keyword>
<evidence type="ECO:0000256" key="2">
    <source>
        <dbReference type="ARBA" id="ARBA00022664"/>
    </source>
</evidence>
<organism evidence="5 6">
    <name type="scientific">Triticum urartu</name>
    <name type="common">Red wild einkorn</name>
    <name type="synonym">Crithodium urartu</name>
    <dbReference type="NCBI Taxonomy" id="4572"/>
    <lineage>
        <taxon>Eukaryota</taxon>
        <taxon>Viridiplantae</taxon>
        <taxon>Streptophyta</taxon>
        <taxon>Embryophyta</taxon>
        <taxon>Tracheophyta</taxon>
        <taxon>Spermatophyta</taxon>
        <taxon>Magnoliopsida</taxon>
        <taxon>Liliopsida</taxon>
        <taxon>Poales</taxon>
        <taxon>Poaceae</taxon>
        <taxon>BOP clade</taxon>
        <taxon>Pooideae</taxon>
        <taxon>Triticodae</taxon>
        <taxon>Triticeae</taxon>
        <taxon>Triticinae</taxon>
        <taxon>Triticum</taxon>
    </lineage>
</organism>
<dbReference type="AlphaFoldDB" id="A0A8R7QHX9"/>
<proteinExistence type="predicted"/>
<keyword evidence="6" id="KW-1185">Reference proteome</keyword>